<dbReference type="GO" id="GO:0016787">
    <property type="term" value="F:hydrolase activity"/>
    <property type="evidence" value="ECO:0007669"/>
    <property type="project" value="UniProtKB-KW"/>
</dbReference>
<evidence type="ECO:0000256" key="1">
    <source>
        <dbReference type="ARBA" id="ARBA00022741"/>
    </source>
</evidence>
<keyword evidence="1 7" id="KW-0547">Nucleotide-binding</keyword>
<reference evidence="12 13" key="1">
    <citation type="journal article" date="2013" name="Genome Announc.">
        <title>Genome sequences for three denitrifying bacterial strains isolated from a uranium- and nitrate-contaminated subsurface environment.</title>
        <authorList>
            <person name="Venkatramanan R."/>
            <person name="Prakash O."/>
            <person name="Woyke T."/>
            <person name="Chain P."/>
            <person name="Goodwin L.A."/>
            <person name="Watson D."/>
            <person name="Brooks S."/>
            <person name="Kostka J.E."/>
            <person name="Green S.J."/>
        </authorList>
    </citation>
    <scope>NUCLEOTIDE SEQUENCE [LARGE SCALE GENOMIC DNA]</scope>
    <source>
        <strain evidence="12 13">1NES1</strain>
    </source>
</reference>
<dbReference type="CDD" id="cd18787">
    <property type="entry name" value="SF2_C_DEAD"/>
    <property type="match status" value="1"/>
</dbReference>
<sequence>MQNLPNFLDLLSEHTDTPAIALRWRSGLRATPSGSTTALDPALRSILTSKATPRKRRCGPWDAARHEMHGPRSPWEIFILTVQTFEAFGFAEPLSRALTQCGYVAPTPIQVQALPPQLEGRDLLGMAETGSGKTATFVLPILQKIASQSIESAPKQVLALVLAPTRELAIQIDQEVASLARNMRIRRAVVLGGVSKGPQINALKRGVHVLVATPGRLLDLVNMRTCDLSRVDTLVLDEADRMFDMGFIRDIKKIVALLPAVRRTALFSATMPAEIKKFAYEVLKDPYRVDLSPKSVVVDRIDQKVMIVRTPEKQSRLHTILSDEACKRVIVFTRTKRGADRVADRLGMASISASAFHGNKAQNARQRALNDFMMGHIRVLVATDIAARGIDVSNITHVVNFDMPLDPETYVHRVGRTARKGNSGIAISLCDPSERQEIAAIERLMKQKLEVIADVGGEALPMPERRPHHHAENGSRREGGRHNDRRRDGGHRGDGHVKHRRGDGRSIPPSAARHADNGHEHQRAAIAAEGEAMFGVGARMERDPQERRQHGNHSGRPHRGERKHHERNGGEPRANGHRHRDDRPAHHGKPSRPEHAHAGHHREDGQAPEQRKNEHRQPERRQHERGDRRPSWGSSDAPKFMKRRDDSRGRQSRNPAS</sequence>
<dbReference type="KEGG" id="hdt:HYPDE_36398"/>
<feature type="domain" description="Helicase C-terminal" evidence="10">
    <location>
        <begin position="300"/>
        <end position="468"/>
    </location>
</feature>
<evidence type="ECO:0000256" key="2">
    <source>
        <dbReference type="ARBA" id="ARBA00022801"/>
    </source>
</evidence>
<dbReference type="PROSITE" id="PS51192">
    <property type="entry name" value="HELICASE_ATP_BIND_1"/>
    <property type="match status" value="1"/>
</dbReference>
<evidence type="ECO:0000256" key="5">
    <source>
        <dbReference type="ARBA" id="ARBA00038437"/>
    </source>
</evidence>
<dbReference type="HOGENOM" id="CLU_003041_28_3_5"/>
<dbReference type="Pfam" id="PF00270">
    <property type="entry name" value="DEAD"/>
    <property type="match status" value="1"/>
</dbReference>
<evidence type="ECO:0000259" key="10">
    <source>
        <dbReference type="PROSITE" id="PS51194"/>
    </source>
</evidence>
<dbReference type="InterPro" id="IPR001650">
    <property type="entry name" value="Helicase_C-like"/>
</dbReference>
<evidence type="ECO:0000259" key="9">
    <source>
        <dbReference type="PROSITE" id="PS51192"/>
    </source>
</evidence>
<dbReference type="InterPro" id="IPR044742">
    <property type="entry name" value="DEAD/DEAH_RhlB"/>
</dbReference>
<dbReference type="InterPro" id="IPR000629">
    <property type="entry name" value="RNA-helicase_DEAD-box_CS"/>
</dbReference>
<evidence type="ECO:0000256" key="4">
    <source>
        <dbReference type="ARBA" id="ARBA00022840"/>
    </source>
</evidence>
<feature type="region of interest" description="Disordered" evidence="8">
    <location>
        <begin position="542"/>
        <end position="657"/>
    </location>
</feature>
<gene>
    <name evidence="12" type="ORF">HYPDE_36398</name>
</gene>
<protein>
    <submittedName>
        <fullName evidence="12">DEAD/DEAH box helicase</fullName>
    </submittedName>
</protein>
<feature type="short sequence motif" description="Q motif" evidence="6">
    <location>
        <begin position="83"/>
        <end position="111"/>
    </location>
</feature>
<keyword evidence="13" id="KW-1185">Reference proteome</keyword>
<dbReference type="eggNOG" id="COG0513">
    <property type="taxonomic scope" value="Bacteria"/>
</dbReference>
<feature type="compositionally biased region" description="Basic and acidic residues" evidence="8">
    <location>
        <begin position="579"/>
        <end position="630"/>
    </location>
</feature>
<evidence type="ECO:0000256" key="3">
    <source>
        <dbReference type="ARBA" id="ARBA00022806"/>
    </source>
</evidence>
<comment type="similarity">
    <text evidence="5 7">Belongs to the DEAD box helicase family.</text>
</comment>
<dbReference type="InterPro" id="IPR014001">
    <property type="entry name" value="Helicase_ATP-bd"/>
</dbReference>
<proteinExistence type="inferred from homology"/>
<keyword evidence="3 7" id="KW-0347">Helicase</keyword>
<evidence type="ECO:0000313" key="12">
    <source>
        <dbReference type="EMBL" id="AGK58951.1"/>
    </source>
</evidence>
<dbReference type="GO" id="GO:0005829">
    <property type="term" value="C:cytosol"/>
    <property type="evidence" value="ECO:0007669"/>
    <property type="project" value="TreeGrafter"/>
</dbReference>
<dbReference type="Gene3D" id="3.40.50.300">
    <property type="entry name" value="P-loop containing nucleotide triphosphate hydrolases"/>
    <property type="match status" value="2"/>
</dbReference>
<dbReference type="EMBL" id="CP005587">
    <property type="protein sequence ID" value="AGK58951.1"/>
    <property type="molecule type" value="Genomic_DNA"/>
</dbReference>
<feature type="compositionally biased region" description="Basic residues" evidence="8">
    <location>
        <begin position="550"/>
        <end position="566"/>
    </location>
</feature>
<evidence type="ECO:0000256" key="8">
    <source>
        <dbReference type="SAM" id="MobiDB-lite"/>
    </source>
</evidence>
<dbReference type="SUPFAM" id="SSF52540">
    <property type="entry name" value="P-loop containing nucleoside triphosphate hydrolases"/>
    <property type="match status" value="1"/>
</dbReference>
<dbReference type="AlphaFoldDB" id="N0BEN8"/>
<dbReference type="Proteomes" id="UP000005952">
    <property type="component" value="Chromosome"/>
</dbReference>
<feature type="compositionally biased region" description="Basic and acidic residues" evidence="8">
    <location>
        <begin position="470"/>
        <end position="496"/>
    </location>
</feature>
<keyword evidence="2 7" id="KW-0378">Hydrolase</keyword>
<dbReference type="PROSITE" id="PS51195">
    <property type="entry name" value="Q_MOTIF"/>
    <property type="match status" value="1"/>
</dbReference>
<dbReference type="Pfam" id="PF00271">
    <property type="entry name" value="Helicase_C"/>
    <property type="match status" value="1"/>
</dbReference>
<feature type="compositionally biased region" description="Basic and acidic residues" evidence="8">
    <location>
        <begin position="513"/>
        <end position="522"/>
    </location>
</feature>
<dbReference type="GO" id="GO:0003724">
    <property type="term" value="F:RNA helicase activity"/>
    <property type="evidence" value="ECO:0007669"/>
    <property type="project" value="InterPro"/>
</dbReference>
<feature type="domain" description="DEAD-box RNA helicase Q" evidence="11">
    <location>
        <begin position="83"/>
        <end position="111"/>
    </location>
</feature>
<organism evidence="12 13">
    <name type="scientific">Hyphomicrobium denitrificans 1NES1</name>
    <dbReference type="NCBI Taxonomy" id="670307"/>
    <lineage>
        <taxon>Bacteria</taxon>
        <taxon>Pseudomonadati</taxon>
        <taxon>Pseudomonadota</taxon>
        <taxon>Alphaproteobacteria</taxon>
        <taxon>Hyphomicrobiales</taxon>
        <taxon>Hyphomicrobiaceae</taxon>
        <taxon>Hyphomicrobium</taxon>
    </lineage>
</organism>
<name>N0BEN8_9HYPH</name>
<dbReference type="SMART" id="SM00490">
    <property type="entry name" value="HELICc"/>
    <property type="match status" value="1"/>
</dbReference>
<dbReference type="CDD" id="cd00268">
    <property type="entry name" value="DEADc"/>
    <property type="match status" value="1"/>
</dbReference>
<dbReference type="InterPro" id="IPR027417">
    <property type="entry name" value="P-loop_NTPase"/>
</dbReference>
<evidence type="ECO:0000313" key="13">
    <source>
        <dbReference type="Proteomes" id="UP000005952"/>
    </source>
</evidence>
<dbReference type="InterPro" id="IPR011545">
    <property type="entry name" value="DEAD/DEAH_box_helicase_dom"/>
</dbReference>
<dbReference type="PANTHER" id="PTHR47959">
    <property type="entry name" value="ATP-DEPENDENT RNA HELICASE RHLE-RELATED"/>
    <property type="match status" value="1"/>
</dbReference>
<dbReference type="GO" id="GO:0005524">
    <property type="term" value="F:ATP binding"/>
    <property type="evidence" value="ECO:0007669"/>
    <property type="project" value="UniProtKB-KW"/>
</dbReference>
<evidence type="ECO:0000259" key="11">
    <source>
        <dbReference type="PROSITE" id="PS51195"/>
    </source>
</evidence>
<dbReference type="SMART" id="SM00487">
    <property type="entry name" value="DEXDc"/>
    <property type="match status" value="1"/>
</dbReference>
<dbReference type="InterPro" id="IPR014014">
    <property type="entry name" value="RNA_helicase_DEAD_Q_motif"/>
</dbReference>
<feature type="region of interest" description="Disordered" evidence="8">
    <location>
        <begin position="458"/>
        <end position="522"/>
    </location>
</feature>
<dbReference type="PANTHER" id="PTHR47959:SF13">
    <property type="entry name" value="ATP-DEPENDENT RNA HELICASE RHLE"/>
    <property type="match status" value="1"/>
</dbReference>
<dbReference type="GO" id="GO:0003676">
    <property type="term" value="F:nucleic acid binding"/>
    <property type="evidence" value="ECO:0007669"/>
    <property type="project" value="InterPro"/>
</dbReference>
<keyword evidence="4 7" id="KW-0067">ATP-binding</keyword>
<evidence type="ECO:0000256" key="7">
    <source>
        <dbReference type="RuleBase" id="RU000492"/>
    </source>
</evidence>
<feature type="domain" description="Helicase ATP-binding" evidence="9">
    <location>
        <begin position="114"/>
        <end position="289"/>
    </location>
</feature>
<dbReference type="InterPro" id="IPR050079">
    <property type="entry name" value="DEAD_box_RNA_helicase"/>
</dbReference>
<dbReference type="PROSITE" id="PS00039">
    <property type="entry name" value="DEAD_ATP_HELICASE"/>
    <property type="match status" value="1"/>
</dbReference>
<evidence type="ECO:0000256" key="6">
    <source>
        <dbReference type="PROSITE-ProRule" id="PRU00552"/>
    </source>
</evidence>
<dbReference type="STRING" id="670307.HYPDE_36398"/>
<accession>N0BEN8</accession>
<dbReference type="PROSITE" id="PS51194">
    <property type="entry name" value="HELICASE_CTER"/>
    <property type="match status" value="1"/>
</dbReference>